<dbReference type="SUPFAM" id="SSF48173">
    <property type="entry name" value="Cryptochrome/photolyase FAD-binding domain"/>
    <property type="match status" value="1"/>
</dbReference>
<dbReference type="Gene3D" id="3.40.50.620">
    <property type="entry name" value="HUPs"/>
    <property type="match status" value="1"/>
</dbReference>
<dbReference type="Gene3D" id="1.10.10.1710">
    <property type="entry name" value="Deoxyribodipyrimidine photolyase-related"/>
    <property type="match status" value="1"/>
</dbReference>
<gene>
    <name evidence="1" type="ORF">GCM10009092_37060</name>
</gene>
<reference evidence="1 2" key="1">
    <citation type="journal article" date="2019" name="Int. J. Syst. Evol. Microbiol.">
        <title>The Global Catalogue of Microorganisms (GCM) 10K type strain sequencing project: providing services to taxonomists for standard genome sequencing and annotation.</title>
        <authorList>
            <consortium name="The Broad Institute Genomics Platform"/>
            <consortium name="The Broad Institute Genome Sequencing Center for Infectious Disease"/>
            <person name="Wu L."/>
            <person name="Ma J."/>
        </authorList>
    </citation>
    <scope>NUCLEOTIDE SEQUENCE [LARGE SCALE GENOMIC DNA]</scope>
    <source>
        <strain evidence="1 2">JCM 13378</strain>
    </source>
</reference>
<dbReference type="InterPro" id="IPR007357">
    <property type="entry name" value="PhrB-like"/>
</dbReference>
<dbReference type="Gene3D" id="1.10.579.10">
    <property type="entry name" value="DNA Cyclobutane Dipyrimidine Photolyase, subunit A, domain 3"/>
    <property type="match status" value="1"/>
</dbReference>
<evidence type="ECO:0000313" key="2">
    <source>
        <dbReference type="Proteomes" id="UP001501757"/>
    </source>
</evidence>
<dbReference type="PANTHER" id="PTHR38657">
    <property type="entry name" value="SLR1343 PROTEIN"/>
    <property type="match status" value="1"/>
</dbReference>
<organism evidence="1 2">
    <name type="scientific">Bowmanella denitrificans</name>
    <dbReference type="NCBI Taxonomy" id="366582"/>
    <lineage>
        <taxon>Bacteria</taxon>
        <taxon>Pseudomonadati</taxon>
        <taxon>Pseudomonadota</taxon>
        <taxon>Gammaproteobacteria</taxon>
        <taxon>Alteromonadales</taxon>
        <taxon>Alteromonadaceae</taxon>
        <taxon>Bowmanella</taxon>
    </lineage>
</organism>
<name>A0ABN0XPL8_9ALTE</name>
<dbReference type="PANTHER" id="PTHR38657:SF1">
    <property type="entry name" value="SLR1343 PROTEIN"/>
    <property type="match status" value="1"/>
</dbReference>
<dbReference type="Pfam" id="PF04244">
    <property type="entry name" value="DPRP"/>
    <property type="match status" value="1"/>
</dbReference>
<dbReference type="Gene3D" id="1.25.40.80">
    <property type="match status" value="1"/>
</dbReference>
<dbReference type="InterPro" id="IPR036134">
    <property type="entry name" value="Crypto/Photolyase_FAD-like_sf"/>
</dbReference>
<dbReference type="Proteomes" id="UP001501757">
    <property type="component" value="Unassembled WGS sequence"/>
</dbReference>
<accession>A0ABN0XPL8</accession>
<proteinExistence type="predicted"/>
<evidence type="ECO:0000313" key="1">
    <source>
        <dbReference type="EMBL" id="GAA0369403.1"/>
    </source>
</evidence>
<keyword evidence="2" id="KW-1185">Reference proteome</keyword>
<dbReference type="EMBL" id="BAAAEI010000023">
    <property type="protein sequence ID" value="GAA0369403.1"/>
    <property type="molecule type" value="Genomic_DNA"/>
</dbReference>
<dbReference type="InterPro" id="IPR014729">
    <property type="entry name" value="Rossmann-like_a/b/a_fold"/>
</dbReference>
<sequence length="529" mass="61127">MIPFSFCYELTQNLHNRRLLMKLLLLLGDQLCLKHPVLQHLNPATDHILMAELPDEASYVPHNKLKIALVFSAMRHFAAALMQQGFSVHYYQYTDTKDRWQSFDALLQYQLSCFAYQALYLVEPGEHRLQSQFNQWADSLPVPVRQFDSHHFIFSRQQMLDWFAGKQQPRMEHFYQWARRQTGLLMSGSNPEGGKFNFDKHNSRAWPANLTPQKAQRFDADDITTKVLALVEKEFAQNPGRLEHFHFAVTPCQAEQALDDFIQTRLANFGDYQDALADDEPGVFHSLLSAYINLGLLAPITVCRRAEAAYYQGQAPINAVEGFIRQVLGWREYVRGLYWYCGEDYANNNHFNATHPLPKWFWQGSVRMRCVQQAVSNSLHLAYAHHIQRLMVIGNFALLAGLDVKQVCQWYLAVYVDAFEWVELPNTLGMALYADGGLLASKPYAASGNYLNKMGNHCQHCPYSPKLLTGNKACPYNSLYWRFIDIHQQEFAANPRMALMVSQWHKKSHEQRSAIRHWADGLIRRMDSL</sequence>
<dbReference type="InterPro" id="IPR052551">
    <property type="entry name" value="UV-DNA_repair_photolyase"/>
</dbReference>
<protein>
    <submittedName>
        <fullName evidence="1">Cryptochrome/photolyase family protein</fullName>
    </submittedName>
</protein>
<comment type="caution">
    <text evidence="1">The sequence shown here is derived from an EMBL/GenBank/DDBJ whole genome shotgun (WGS) entry which is preliminary data.</text>
</comment>